<dbReference type="InterPro" id="IPR040564">
    <property type="entry name" value="CxC3-like"/>
</dbReference>
<proteinExistence type="predicted"/>
<keyword evidence="5" id="KW-1185">Reference proteome</keyword>
<accession>A0A835W5W4</accession>
<feature type="compositionally biased region" description="Basic and acidic residues" evidence="2">
    <location>
        <begin position="7"/>
        <end position="18"/>
    </location>
</feature>
<dbReference type="AlphaFoldDB" id="A0A835W5W4"/>
<feature type="region of interest" description="Disordered" evidence="2">
    <location>
        <begin position="1"/>
        <end position="134"/>
    </location>
</feature>
<comment type="caution">
    <text evidence="4">The sequence shown here is derived from an EMBL/GenBank/DDBJ whole genome shotgun (WGS) entry which is preliminary data.</text>
</comment>
<evidence type="ECO:0000256" key="2">
    <source>
        <dbReference type="SAM" id="MobiDB-lite"/>
    </source>
</evidence>
<feature type="coiled-coil region" evidence="1">
    <location>
        <begin position="610"/>
        <end position="637"/>
    </location>
</feature>
<dbReference type="PANTHER" id="PTHR33096:SF1">
    <property type="entry name" value="CXC1-LIKE CYSTEINE CLUSTER ASSOCIATED WITH KDZ TRANSPOSASES DOMAIN-CONTAINING PROTEIN"/>
    <property type="match status" value="1"/>
</dbReference>
<reference evidence="4" key="1">
    <citation type="journal article" date="2020" name="bioRxiv">
        <title>Comparative genomics of Chlamydomonas.</title>
        <authorList>
            <person name="Craig R.J."/>
            <person name="Hasan A.R."/>
            <person name="Ness R.W."/>
            <person name="Keightley P.D."/>
        </authorList>
    </citation>
    <scope>NUCLEOTIDE SEQUENCE</scope>
    <source>
        <strain evidence="4">CCAP 11/173</strain>
    </source>
</reference>
<dbReference type="EMBL" id="JAEHOD010000044">
    <property type="protein sequence ID" value="KAG2438299.1"/>
    <property type="molecule type" value="Genomic_DNA"/>
</dbReference>
<dbReference type="PANTHER" id="PTHR33096">
    <property type="entry name" value="CXC2 DOMAIN-CONTAINING PROTEIN"/>
    <property type="match status" value="1"/>
</dbReference>
<organism evidence="4 5">
    <name type="scientific">Chlamydomonas schloesseri</name>
    <dbReference type="NCBI Taxonomy" id="2026947"/>
    <lineage>
        <taxon>Eukaryota</taxon>
        <taxon>Viridiplantae</taxon>
        <taxon>Chlorophyta</taxon>
        <taxon>core chlorophytes</taxon>
        <taxon>Chlorophyceae</taxon>
        <taxon>CS clade</taxon>
        <taxon>Chlamydomonadales</taxon>
        <taxon>Chlamydomonadaceae</taxon>
        <taxon>Chlamydomonas</taxon>
    </lineage>
</organism>
<dbReference type="Pfam" id="PF18804">
    <property type="entry name" value="CxC3"/>
    <property type="match status" value="1"/>
</dbReference>
<evidence type="ECO:0000313" key="5">
    <source>
        <dbReference type="Proteomes" id="UP000613740"/>
    </source>
</evidence>
<sequence length="1026" mass="111866">MSKRHRHEDEEAIPEHGRRLITRSQRGHSDLDEAVEASEARTQQTAHLPSRSAADLSGTKRTAHFSSLRLRFRGPSAPNSAAGWASAPTSSAWEAGDDAGGGNEPAQGADTAQPSCSNPGSDLRVPAPAPAPRSRELRNLSLQQNWEAFYPGASTHSFTWAALGGATAGADIANHMRRDFTDRAVRCLAATCDTCPQCASAAGLHGTDSWIWLADGSAASSDGGRADGAGSSSGQMASSEELLYVTLQGSVAVTQPSYTCKHCSYVRVIHSSEMGCFPSTPKQSRAWFDVALLRHVQHARAVNPTAASALSQTLALDHAAIGHSTPDSVLKAVPLAATHLARVEHMLESALLSDAIRGDSSASQWLDCPACWRCCVAISGDACMGLRRFKAAARSSMQLKPLYGGDLFVSEDVVATRLEKRQKLARTEAGVQLEGAACSDFKAAKETGSRTAHYDRMGVAAIVCRHGFVISMASLLTPENFVYYELLLEAAAAKMDLAAVKAVFLDVACKFEGYYERMREADADDGAGLPDLTFAIGPWHIKPHKPECHVRYNSRLMEGLGLTFGDLIEHLWADIRKHWYIMAYMSPAARQDFMTMLIKHRHMKKEDGLAAQLISNVRRALREEKELEARIAELGAEEPMQNPREELLRELAQRGEESEAGPSTRERPSLKGRAPWRREYLEKLERYYYLSHAERATEAGHDNPQLRDAREELRTLTAKIEAIENKKDIVRWAQNCREFREAVAERRAYKIAKAEQQASALALSLAQLQADVREQGSLEVTKKERIKQRVKRGKARAALLKVLGVLEGQLRMPDPIPGWVTYTAAQVRGVVVSLQELRADAGGRVQLPWEPAVEEMGAAELWQRRQRCMEECTIAARELADMAAMYALRADRLKQRLADTRSSIDVLQSLRSVGPLTVEAAGVMERAVSGLSDVSSRGHVITLLLGQCERIKVALQRCQKLHKTALSGQSIVAALVAGTGVHGAAESPVGGGGEDSAVAAGSDEEWEGSSDGDCESSDEFDMEIDL</sequence>
<evidence type="ECO:0000256" key="1">
    <source>
        <dbReference type="SAM" id="Coils"/>
    </source>
</evidence>
<feature type="region of interest" description="Disordered" evidence="2">
    <location>
        <begin position="985"/>
        <end position="1026"/>
    </location>
</feature>
<evidence type="ECO:0000313" key="4">
    <source>
        <dbReference type="EMBL" id="KAG2438299.1"/>
    </source>
</evidence>
<dbReference type="OrthoDB" id="535006at2759"/>
<dbReference type="Pfam" id="PF18758">
    <property type="entry name" value="KDZ"/>
    <property type="match status" value="1"/>
</dbReference>
<name>A0A835W5W4_9CHLO</name>
<evidence type="ECO:0000259" key="3">
    <source>
        <dbReference type="Pfam" id="PF18804"/>
    </source>
</evidence>
<dbReference type="InterPro" id="IPR040521">
    <property type="entry name" value="KDZ"/>
</dbReference>
<feature type="domain" description="CxC3 like cysteine cluster" evidence="3">
    <location>
        <begin position="233"/>
        <end position="314"/>
    </location>
</feature>
<feature type="compositionally biased region" description="Acidic residues" evidence="2">
    <location>
        <begin position="1002"/>
        <end position="1026"/>
    </location>
</feature>
<protein>
    <recommendedName>
        <fullName evidence="3">CxC3 like cysteine cluster domain-containing protein</fullName>
    </recommendedName>
</protein>
<gene>
    <name evidence="4" type="ORF">HYH02_010996</name>
</gene>
<dbReference type="Proteomes" id="UP000613740">
    <property type="component" value="Unassembled WGS sequence"/>
</dbReference>
<feature type="compositionally biased region" description="Polar residues" evidence="2">
    <location>
        <begin position="110"/>
        <end position="120"/>
    </location>
</feature>
<keyword evidence="1" id="KW-0175">Coiled coil</keyword>